<dbReference type="PROSITE" id="PS00012">
    <property type="entry name" value="PHOSPHOPANTETHEINE"/>
    <property type="match status" value="4"/>
</dbReference>
<dbReference type="Pfam" id="PF00550">
    <property type="entry name" value="PP-binding"/>
    <property type="match status" value="4"/>
</dbReference>
<feature type="domain" description="Carrier" evidence="7">
    <location>
        <begin position="5084"/>
        <end position="5158"/>
    </location>
</feature>
<dbReference type="GO" id="GO:0017000">
    <property type="term" value="P:antibiotic biosynthetic process"/>
    <property type="evidence" value="ECO:0007669"/>
    <property type="project" value="UniProtKB-KW"/>
</dbReference>
<dbReference type="InterPro" id="IPR020845">
    <property type="entry name" value="AMP-binding_CS"/>
</dbReference>
<dbReference type="GO" id="GO:0043041">
    <property type="term" value="P:amino acid activation for nonribosomal peptide biosynthetic process"/>
    <property type="evidence" value="ECO:0007669"/>
    <property type="project" value="TreeGrafter"/>
</dbReference>
<dbReference type="FunFam" id="2.30.38.10:FF:000001">
    <property type="entry name" value="Non-ribosomal peptide synthetase PvdI"/>
    <property type="match status" value="4"/>
</dbReference>
<dbReference type="InterPro" id="IPR023213">
    <property type="entry name" value="CAT-like_dom_sf"/>
</dbReference>
<organism evidence="8 9">
    <name type="scientific">Actinoplanes aureus</name>
    <dbReference type="NCBI Taxonomy" id="2792083"/>
    <lineage>
        <taxon>Bacteria</taxon>
        <taxon>Bacillati</taxon>
        <taxon>Actinomycetota</taxon>
        <taxon>Actinomycetes</taxon>
        <taxon>Micromonosporales</taxon>
        <taxon>Micromonosporaceae</taxon>
        <taxon>Actinoplanes</taxon>
    </lineage>
</organism>
<dbReference type="SUPFAM" id="SSF56801">
    <property type="entry name" value="Acetyl-CoA synthetase-like"/>
    <property type="match status" value="4"/>
</dbReference>
<feature type="domain" description="Carrier" evidence="7">
    <location>
        <begin position="4030"/>
        <end position="4105"/>
    </location>
</feature>
<reference evidence="8" key="1">
    <citation type="submission" date="2020-11" db="EMBL/GenBank/DDBJ databases">
        <title>Isolation and identification of active actinomycetes.</title>
        <authorList>
            <person name="Sun X."/>
        </authorList>
    </citation>
    <scope>NUCLEOTIDE SEQUENCE</scope>
    <source>
        <strain evidence="8">NEAU-A11</strain>
    </source>
</reference>
<evidence type="ECO:0000259" key="7">
    <source>
        <dbReference type="PROSITE" id="PS50075"/>
    </source>
</evidence>
<dbReference type="Gene3D" id="3.30.559.10">
    <property type="entry name" value="Chloramphenicol acetyltransferase-like domain"/>
    <property type="match status" value="6"/>
</dbReference>
<dbReference type="NCBIfam" id="TIGR01720">
    <property type="entry name" value="NRPS-para261"/>
    <property type="match status" value="2"/>
</dbReference>
<dbReference type="Pfam" id="PF13193">
    <property type="entry name" value="AMP-binding_C"/>
    <property type="match status" value="4"/>
</dbReference>
<dbReference type="InterPro" id="IPR006162">
    <property type="entry name" value="Ppantetheine_attach_site"/>
</dbReference>
<gene>
    <name evidence="8" type="ORF">I4J89_40675</name>
</gene>
<dbReference type="GO" id="GO:0031177">
    <property type="term" value="F:phosphopantetheine binding"/>
    <property type="evidence" value="ECO:0007669"/>
    <property type="project" value="InterPro"/>
</dbReference>
<dbReference type="Proteomes" id="UP000598146">
    <property type="component" value="Unassembled WGS sequence"/>
</dbReference>
<evidence type="ECO:0000256" key="2">
    <source>
        <dbReference type="ARBA" id="ARBA00006432"/>
    </source>
</evidence>
<dbReference type="SUPFAM" id="SSF52777">
    <property type="entry name" value="CoA-dependent acyltransferases"/>
    <property type="match status" value="12"/>
</dbReference>
<dbReference type="CDD" id="cd17643">
    <property type="entry name" value="A_NRPS_Cytc1-like"/>
    <property type="match status" value="1"/>
</dbReference>
<dbReference type="Gene3D" id="3.40.50.980">
    <property type="match status" value="6"/>
</dbReference>
<comment type="cofactor">
    <cofactor evidence="1">
        <name>pantetheine 4'-phosphate</name>
        <dbReference type="ChEBI" id="CHEBI:47942"/>
    </cofactor>
</comment>
<dbReference type="PANTHER" id="PTHR45527">
    <property type="entry name" value="NONRIBOSOMAL PEPTIDE SYNTHETASE"/>
    <property type="match status" value="1"/>
</dbReference>
<dbReference type="FunFam" id="3.40.50.12780:FF:000012">
    <property type="entry name" value="Non-ribosomal peptide synthetase"/>
    <property type="match status" value="3"/>
</dbReference>
<dbReference type="EMBL" id="JADQTO010000030">
    <property type="protein sequence ID" value="MBG0567779.1"/>
    <property type="molecule type" value="Genomic_DNA"/>
</dbReference>
<dbReference type="Gene3D" id="3.40.50.12780">
    <property type="entry name" value="N-terminal domain of ligase-like"/>
    <property type="match status" value="1"/>
</dbReference>
<name>A0A931G713_9ACTN</name>
<dbReference type="FunFam" id="3.40.50.980:FF:000001">
    <property type="entry name" value="Non-ribosomal peptide synthetase"/>
    <property type="match status" value="4"/>
</dbReference>
<comment type="similarity">
    <text evidence="2">Belongs to the ATP-dependent AMP-binding enzyme family.</text>
</comment>
<dbReference type="CDD" id="cd19540">
    <property type="entry name" value="LCL_NRPS-like"/>
    <property type="match status" value="1"/>
</dbReference>
<evidence type="ECO:0000256" key="6">
    <source>
        <dbReference type="ARBA" id="ARBA00023194"/>
    </source>
</evidence>
<dbReference type="Gene3D" id="3.30.300.30">
    <property type="match status" value="4"/>
</dbReference>
<proteinExistence type="inferred from homology"/>
<dbReference type="PANTHER" id="PTHR45527:SF1">
    <property type="entry name" value="FATTY ACID SYNTHASE"/>
    <property type="match status" value="1"/>
</dbReference>
<dbReference type="CDD" id="cd05930">
    <property type="entry name" value="A_NRPS"/>
    <property type="match status" value="1"/>
</dbReference>
<comment type="caution">
    <text evidence="8">The sequence shown here is derived from an EMBL/GenBank/DDBJ whole genome shotgun (WGS) entry which is preliminary data.</text>
</comment>
<dbReference type="FunFam" id="3.30.300.30:FF:000010">
    <property type="entry name" value="Enterobactin synthetase component F"/>
    <property type="match status" value="4"/>
</dbReference>
<feature type="domain" description="Carrier" evidence="7">
    <location>
        <begin position="2502"/>
        <end position="2576"/>
    </location>
</feature>
<dbReference type="SUPFAM" id="SSF47336">
    <property type="entry name" value="ACP-like"/>
    <property type="match status" value="4"/>
</dbReference>
<keyword evidence="3" id="KW-0596">Phosphopantetheine</keyword>
<keyword evidence="5" id="KW-0677">Repeat</keyword>
<protein>
    <submittedName>
        <fullName evidence="8">Amino acid adenylation domain-containing protein</fullName>
    </submittedName>
</protein>
<evidence type="ECO:0000256" key="4">
    <source>
        <dbReference type="ARBA" id="ARBA00022553"/>
    </source>
</evidence>
<keyword evidence="4" id="KW-0597">Phosphoprotein</keyword>
<dbReference type="InterPro" id="IPR001242">
    <property type="entry name" value="Condensation_dom"/>
</dbReference>
<dbReference type="InterPro" id="IPR020806">
    <property type="entry name" value="PKS_PP-bd"/>
</dbReference>
<dbReference type="InterPro" id="IPR010060">
    <property type="entry name" value="NRPS_synth"/>
</dbReference>
<dbReference type="GO" id="GO:0044550">
    <property type="term" value="P:secondary metabolite biosynthetic process"/>
    <property type="evidence" value="ECO:0007669"/>
    <property type="project" value="UniProtKB-ARBA"/>
</dbReference>
<dbReference type="CDD" id="cd17652">
    <property type="entry name" value="A_NRPS_CmdD_like"/>
    <property type="match status" value="1"/>
</dbReference>
<keyword evidence="9" id="KW-1185">Reference proteome</keyword>
<dbReference type="SMART" id="SM00823">
    <property type="entry name" value="PKS_PP"/>
    <property type="match status" value="4"/>
</dbReference>
<dbReference type="Pfam" id="PF00668">
    <property type="entry name" value="Condensation"/>
    <property type="match status" value="6"/>
</dbReference>
<evidence type="ECO:0000313" key="8">
    <source>
        <dbReference type="EMBL" id="MBG0567779.1"/>
    </source>
</evidence>
<evidence type="ECO:0000256" key="1">
    <source>
        <dbReference type="ARBA" id="ARBA00001957"/>
    </source>
</evidence>
<dbReference type="PROSITE" id="PS50075">
    <property type="entry name" value="CARRIER"/>
    <property type="match status" value="4"/>
</dbReference>
<evidence type="ECO:0000313" key="9">
    <source>
        <dbReference type="Proteomes" id="UP000598146"/>
    </source>
</evidence>
<dbReference type="InterPro" id="IPR009081">
    <property type="entry name" value="PP-bd_ACP"/>
</dbReference>
<dbReference type="InterPro" id="IPR010071">
    <property type="entry name" value="AA_adenyl_dom"/>
</dbReference>
<accession>A0A931G713</accession>
<dbReference type="NCBIfam" id="TIGR01733">
    <property type="entry name" value="AA-adenyl-dom"/>
    <property type="match status" value="4"/>
</dbReference>
<dbReference type="InterPro" id="IPR042099">
    <property type="entry name" value="ANL_N_sf"/>
</dbReference>
<dbReference type="InterPro" id="IPR000873">
    <property type="entry name" value="AMP-dep_synth/lig_dom"/>
</dbReference>
<dbReference type="GO" id="GO:0005737">
    <property type="term" value="C:cytoplasm"/>
    <property type="evidence" value="ECO:0007669"/>
    <property type="project" value="TreeGrafter"/>
</dbReference>
<dbReference type="Gene3D" id="1.10.1200.10">
    <property type="entry name" value="ACP-like"/>
    <property type="match status" value="4"/>
</dbReference>
<dbReference type="Gene3D" id="2.30.38.10">
    <property type="entry name" value="Luciferase, Domain 3"/>
    <property type="match status" value="3"/>
</dbReference>
<dbReference type="RefSeq" id="WP_196419554.1">
    <property type="nucleotide sequence ID" value="NZ_JADQTO010000030.1"/>
</dbReference>
<sequence length="5197" mass="556429">MVEDQFAVLPLTAGQAGIWYAHQLSGPNATLHAGACLEISGELDAQLFVRAMRQVVGETEALRIRLVDSPSGPGQVVVPYADRADWPVHFVDLGDTDDPAAAADAWMWDDMDRPVDPASGPLFRLALLRLGPGRFLHYYRYHHLVMDGKGAQLVVSRLAEVYGALVAGRDAAEGAFRPLSLLIADDAEYHTSAAHEADRAYWTERFADRPEVRGIAGTPTGLPTSLIRSTRRLSAADGAALRDFAAAAGTAWPTVMLAALAIYNQRLAATPDVVLSLSVGARGNGPGRDVPGMTSNMVGVRLDVRPELTVAQLLRQVAAELRRATRHQRYRYEELRRDLRLVADERRLLGPRVNLSLIPGELRFGDCPATPRPLTSGHDDDLSLIVFAEADGGYRIDLTASPLLYGADEAGRHHDHLVALMTEMIRDGDRPIGRIDVVPAEERAALLAGQVGRGASDDAGAVIPDLFHDKASRYAQRVALIGENSSMTYEELDRRTNQLARLLLRNGARTGQFVALALPRSPQLVVALLAVLKAGLAYVPLDPAYPADRLAFMVGDSQPAMVLTSSDVDLPAVGDVPVLVLDDAGVDARMRDCSDAPITDRDRTSPLHPRHPAYVIYTSGSTGRPKGVVVSHANVARLFTATARGFEFGPEDVWTLFHSYAFDFSVWEMWGALLFGGKLIVVPFEVSRTPEEFLRWLVIHRVTVLNQTPSAFYQLMAAERDHPDLSTGLKLRYVVFGGEALEPSRLADWYTRHAADSPVLVNMYGITETTVHVTHLDLDEAAVTVPGSRIGTGLDDLRVYLLDPAMRPVPAGVVGELYVGGGGVAQGYLRRPGLTAERFPADPFGPPSTRMYRTGDLARWLPGESGSLEYLGRSDQQIKIRGFRIEIGEVESALAQHPDVGEVAVVMRETAATRGTGDQRMVAYVVPTSADVELDVMVLRKHAEGLLADYMVPSAFVVLDALPLTPNGKLERRALPEPDLGANVSRREPATAAERTLAGLFGEILHVPAVGADDNFFHLGGDSILALQLVSRARQAGLAITTRNVFEYRSVSGLAEVARATEPVAAETVVDGTGEVPLPPVASWLLSRGDAIDGSHQSAVLLTPAGLDEEKLAGTLQAVVDHHDMLRARLVRPAGAEPHLSVPAAGTVRVRDHIRRVDVSGLSAAELTAAVADTKAAAARRLSATGDFLGEVCWFDGGPDAEGRLLLVLHHLVIDGVSWRVLLADLAHAADAVLAGRPALLPPVPGSYRGWALDGQARAADPELVAQLPEWSAVLDGASPVLSGRALSAADTVATARELEIEIGPDTTAALVSQAPAAVHGTVEDVLLTAFAIAVADRRHRHGGTREPVVLDVEGHGRDGLGEHTDLSRTVGWFTSLFPVRLDPGTDGLIAAVKRVKEQLRAVPGRGAGFGVLRHLNARTGATLASLSTPEIAFNYLGRLPLDGGAWQPVGGPAAFGGGDAPELPLAHALELNAFIADGPDGSRLTARWTWASGLLGDDDIRELAESWSKVVSDLVAALAAGGGRTPSDLPLAGLSQGEIELLERRLPDLSDVLPLTPLQEGLLFHALYDEQAPDVYTVQFVLELSGRLDPERLHTAAEALLARHPQLTAAFPHEGIASPVQVTAAGVTLPWAEADLSGIPAEERAAALEELLAEDRQRRFDVAVAPLLRFSLVRFADDDHRLVLTNHHLLLDGWSTAVLVKDLLDLYGPAADLSPAADYRDYQRWMAGRDRDAAARAWRTALAGLDAPTLVAPAGATRSAEVPEQLSVSLDAALTASLAGVARAHGLTLNTVLQGVWALLLGALTGRDDVVFGSTVSGRPAELPDADGLVGLFINTMPVRAQLRPGTPFTTLLDEVNGFQTGMLDHHHVSLREVQREAGGELFDTLMVFENYPRDLATMRTPDGEVRVASADGRDTTNYPLVLTAIPGDQLRLRLAHQPSVIGGERAARMMARFQALLETVARAPGTPVGRFDVLTPAERETLVVRRNATGHEIPLAGVVEAFQAQVARTPDAPAVLDGPVALSYAELNRRANGLARDLIGRGIGPEQRVVVALPRCAELMVALLGTLKAGAAYVPVDVDYPAERIRYMVADAGPELVITDTTSAGRLDLADLAPTLTLDQVDGSDADVVDGDRVSALLPSSPAYLIYTSGSTGRPKGVVVEHRSLIDYLCWAQDAFPSAAGTALLHSPTAFDLTVTTLFLPLISGGCVQVADLAQSQAVVLRAAGRENTMLKATPSHLALLDLLGDEFSPSGDLIIGGEALSGSTLRQWRDRHPGATVSNEYGPTEATVGCVEYRVRPGDVVADGDVPIGRPTWNTQVYVLDSALRPVPEGTAGELYVAGAGLARGYFRRAGLTAERFVANPLGAAGARMYRTGDLVRWGADEQLEYLGRVDEQIKIRGHRVERGEVESVVARHPMVARVAVVPWQVRAGDTRLVGYVVPVTGTVPDSANLRAFAAAELPEYMVPAVFTTLAELPLSPNGKLDRRALPAPDFGVAAGDHAPRNPREAMLRTLFAELLGASRVGVHDSFFELGGDSIISIQLSARARAAGLAISPRQVFELRTVAALAAAAGTLTGEDADDTGSGRVSLTPIVHWLRERGGTMDSFGQSMLLPVPRGTTHEEVTAVVDALVTQHDMLRLRLGVADDDWDLVVAEPDAGRPGTGVRRVAVTADTLADPQALRALVAAERSNAQRELNPGAGLVLVPVWFDAGPETAGRLLLVAHHLVVDGVSWGIIADDVAAAWTGAAADLRLPAVPTSFRTWAARLTAAAADPDRVTEAAFWQRATSEPAPLVDGAVLDPALDVAATAGRLELRLPAPVTDALRTAAANSLHSGLDQVLLAMLAVAARQWRKERGAAKRSTLLVDVEGHGREQHLVPGADLTRTVGWFTSVYPVRLDAGAGDRSDALALGRAVKLVKEQLRAVPDHGIGYGMLRHLNPETGAELAASPSAQVGFNYLGRFSPVRDGSAWSAADADGPAGLADPGLPLAHLAEVDVLVEEGADGPHLVTTWTWASRHLSEQDVRSLGESWLGLLETLSLHAADPGVGGRTPSDLPLVELSQAEVERLEGMLPGLSDVWPLNPLQHGLLFDTLFDEDSHNVYTRPLTLDIEGPLDVDALHAAARTLLARYPNLRAEFHQDDVRQPVQVIRDDLDVPWTVVDLTELPSERRAPELERVLDRERTWQFDPAEAPLLRFTVIRTEERSWRIVFTHHHLLMDGWSTPALVEELFELYGRHGDDSGLQARAPYRDYLAWLSRQDPAAAEESWRRALAGFDEPSLLAGASRPHTVAEERRLISFLPEEVTTALQREARSHGLTLNTVVQGALGLLLGALTGREEVVFGATVSGRPSEVPGIEDMIGMFINTVPVRVAAPPHQPVAELLSDLQQRQAALTDAHHVGLGDIQRVSGHRDMFDTVVSFQNFPLQRALPDLERFGLKILGGDTTDSSHFPFVFHAFPGERMELRLTYHTDLLDPEAGEVLLGRLEGVLGQFAAGISRPVAEIAVLLEEERSAILRDGTGVRSDAGPATFAEQFEAQVALVPDAPALRTGDGEISFAELNARANRLAHHLVERGVGAERFVAVLQRRSADLITSVLAIAKAGAAYVPVDPEYPAERIAYMLDDAAPVLTISDSATAGRVALGDAPVLLLDDPGLRERLSELSGENLGGPRAALANPAYMIYTSGSTGRPKGVVVTHRGIVNLVSTHLRRLATGPGSRVLQFASPSFDAAFWDVCMSLLSGACLVIAEPDRLLPGDALAALADEHGVTHLTIPPTPLSAMPPGSLSSVRTLVVASEACPAEIVDRWAGGRLMVNAYGPTETTVCATMSEALEAGGGTPPIGRPIAGARLYVLDSALRPVPAGVPGELYVAGSGLARGYNNRFGLSAERFVACPFGAPGERMYRTGDEVRWTAAGELEFRRRVDDQVKVRGFRVELGEVQAAILRQPGVGQAAVRLSAEDSGDPRLVAFVVPAPGATVETATLRDALGGSLPDYMVPSLFVVLDALPVTVNGKLDGKALAEAERGAIEAQSFLAPRTPTEEIVAGLFADVLGLDRVGLDQSFLELGGHSLLATRLIGRIRTTFGVDFAVRALFEGPTVLGVVERLGRQERTRKALVPMPRPDRVPLSSAQRRLWFINQLEGRSATFNMPLALQIQGVLDHDALAAALKDVVTRHEPLRTIFPEDDGVAWQEVLTPEAGGELLIRDIERDDLSAALLDASRDGFDVAVEPPLRTLLFRVSSDEHVLLLVLHHIAGDGWSLRPLLDDLTEAYRARLQGKAPSWKPLPVQYADYALWQLENLEEGDEGPTGRDIAFWKETLAGLPAELTLPTDRPRPVRASNRGDDIEFHVDADLHQGLLDLARGTGTTLFMVLQAGLAGLLSRLGAGTDIPIGTPSSGRSDEALDNLVGMFINALVLRTDVSGEPTFRDLLDRVRATDLAAYAHQEVPFELLVDALKPERSSARHPLFQVNLNLQNGATPVLRAPGLSVHHRYNPTSIAQFDQEWGFNELYTPDGAAAGMASSLAFATDLYDRETAQAMVERLMLMLRAMVADPDGRLAEVDVFCDGEREQVLAGWNDTDHAYDPATVSDLFQAQAARTPQALAVESGGVRLTYAELERRTSELAGRLTALGAGPERLVAVALPRSADLLVALLAVARSGAAMLPLDLAYPRERVAFVLDDARPSLIITTAEFAPALPEREDLARLVLDRPADTPAGAPVTPARPSPASPAYVIYTSGSTGRPKGVVVPHRAMTNFVQAMASHFRITAADRVLALATVAFDIAVFELYVPLIRGAATLLATREHLLDPAALTELVRTSGATFVQGTPSFYQVLLAGNPEIVRGLRMLSGGEALPATLAAELRAKGKELTNLYGPTETTVYSTATKVTGDNDGRPIWNIGRPIWNNRVYVLDERLRPVPPGVRGELYIAGDCLARGYLNRPGLTAERFVASPFGAPGELMYRSGDLARWLRDGSLDFQGRSDHQVKVRGFRIELGEIETALSRHPEVAAAAVAVRDRDNGGDKLLVAYVVGAGGATPEPADLRRHLAETLPDYMVPGVFVALDAMPSTANGKLDRKALPAPELSAPAAGRESATEQERILARLFGEVLGVPEVDADGNFFELGGDSIVSVQLVARARKAGLAITPQEIFGLQTVAALAAVARPVSAEQEAAPAAPPVPEGGVDTSLLSLSDADLESLKGGLGLN</sequence>
<dbReference type="GO" id="GO:0003824">
    <property type="term" value="F:catalytic activity"/>
    <property type="evidence" value="ECO:0007669"/>
    <property type="project" value="InterPro"/>
</dbReference>
<dbReference type="InterPro" id="IPR036736">
    <property type="entry name" value="ACP-like_sf"/>
</dbReference>
<dbReference type="InterPro" id="IPR045851">
    <property type="entry name" value="AMP-bd_C_sf"/>
</dbReference>
<keyword evidence="6" id="KW-0045">Antibiotic biosynthesis</keyword>
<dbReference type="GO" id="GO:0008610">
    <property type="term" value="P:lipid biosynthetic process"/>
    <property type="evidence" value="ECO:0007669"/>
    <property type="project" value="UniProtKB-ARBA"/>
</dbReference>
<dbReference type="NCBIfam" id="NF003417">
    <property type="entry name" value="PRK04813.1"/>
    <property type="match status" value="4"/>
</dbReference>
<dbReference type="Pfam" id="PF00501">
    <property type="entry name" value="AMP-binding"/>
    <property type="match status" value="4"/>
</dbReference>
<dbReference type="CDD" id="cd19543">
    <property type="entry name" value="DCL_NRPS"/>
    <property type="match status" value="2"/>
</dbReference>
<dbReference type="PROSITE" id="PS00455">
    <property type="entry name" value="AMP_BINDING"/>
    <property type="match status" value="4"/>
</dbReference>
<dbReference type="Gene3D" id="3.30.559.30">
    <property type="entry name" value="Nonribosomal peptide synthetase, condensation domain"/>
    <property type="match status" value="6"/>
</dbReference>
<dbReference type="FunFam" id="3.40.50.980:FF:000002">
    <property type="entry name" value="Enterobactin synthetase component F"/>
    <property type="match status" value="1"/>
</dbReference>
<dbReference type="FunFam" id="1.10.1200.10:FF:000005">
    <property type="entry name" value="Nonribosomal peptide synthetase 1"/>
    <property type="match status" value="1"/>
</dbReference>
<feature type="domain" description="Carrier" evidence="7">
    <location>
        <begin position="988"/>
        <end position="1062"/>
    </location>
</feature>
<evidence type="ECO:0000256" key="5">
    <source>
        <dbReference type="ARBA" id="ARBA00022737"/>
    </source>
</evidence>
<dbReference type="InterPro" id="IPR025110">
    <property type="entry name" value="AMP-bd_C"/>
</dbReference>
<evidence type="ECO:0000256" key="3">
    <source>
        <dbReference type="ARBA" id="ARBA00022450"/>
    </source>
</evidence>